<dbReference type="KEGG" id="kme:H0A61_00803"/>
<dbReference type="PIRSF" id="PIRSF011576">
    <property type="entry name" value="YabP"/>
    <property type="match status" value="1"/>
</dbReference>
<proteinExistence type="predicted"/>
<dbReference type="Gene3D" id="2.60.40.2000">
    <property type="match status" value="1"/>
</dbReference>
<evidence type="ECO:0000313" key="2">
    <source>
        <dbReference type="Proteomes" id="UP000662904"/>
    </source>
</evidence>
<dbReference type="GO" id="GO:0030435">
    <property type="term" value="P:sporulation resulting in formation of a cellular spore"/>
    <property type="evidence" value="ECO:0007669"/>
    <property type="project" value="InterPro"/>
</dbReference>
<protein>
    <submittedName>
        <fullName evidence="1">Spore protein YabP</fullName>
    </submittedName>
</protein>
<dbReference type="NCBIfam" id="TIGR02892">
    <property type="entry name" value="spore_yabP"/>
    <property type="match status" value="1"/>
</dbReference>
<sequence>MVGEKKDGGHRLLLNDRKSLELNGITNVEKFDEKEIDLDTEMGKLSIKGEEMYMKHLNLDKGELIIEGFVKGIVYSEHGDIKKKEKGFFRRLFK</sequence>
<dbReference type="InterPro" id="IPR012504">
    <property type="entry name" value="Spore_YabP"/>
</dbReference>
<dbReference type="EMBL" id="CP059066">
    <property type="protein sequence ID" value="QSQ08478.1"/>
    <property type="molecule type" value="Genomic_DNA"/>
</dbReference>
<evidence type="ECO:0000313" key="1">
    <source>
        <dbReference type="EMBL" id="QSQ08478.1"/>
    </source>
</evidence>
<dbReference type="Pfam" id="PF07873">
    <property type="entry name" value="YabP"/>
    <property type="match status" value="1"/>
</dbReference>
<reference evidence="1" key="1">
    <citation type="submission" date="2020-07" db="EMBL/GenBank/DDBJ databases">
        <title>Koleobacter methoxysyntrophicus gen. nov., sp. nov., a novel anaerobic bacterium isolated from deep subsurface oil field and proposal of Koleobacterales ord. nov. in the phylum Firmicutes.</title>
        <authorList>
            <person name="Sakamoto S."/>
            <person name="Tamaki H."/>
        </authorList>
    </citation>
    <scope>NUCLEOTIDE SEQUENCE</scope>
    <source>
        <strain evidence="1">NRmbB1</strain>
    </source>
</reference>
<dbReference type="RefSeq" id="WP_206708687.1">
    <property type="nucleotide sequence ID" value="NZ_CP059066.1"/>
</dbReference>
<organism evidence="1 2">
    <name type="scientific">Koleobacter methoxysyntrophicus</name>
    <dbReference type="NCBI Taxonomy" id="2751313"/>
    <lineage>
        <taxon>Bacteria</taxon>
        <taxon>Bacillati</taxon>
        <taxon>Bacillota</taxon>
        <taxon>Clostridia</taxon>
        <taxon>Koleobacterales</taxon>
        <taxon>Koleobacteraceae</taxon>
        <taxon>Koleobacter</taxon>
    </lineage>
</organism>
<accession>A0A8A0RLI5</accession>
<dbReference type="InterPro" id="IPR038705">
    <property type="entry name" value="YabP_sf"/>
</dbReference>
<name>A0A8A0RLI5_9FIRM</name>
<dbReference type="AlphaFoldDB" id="A0A8A0RLI5"/>
<dbReference type="Proteomes" id="UP000662904">
    <property type="component" value="Chromosome"/>
</dbReference>
<keyword evidence="2" id="KW-1185">Reference proteome</keyword>
<dbReference type="InterPro" id="IPR022476">
    <property type="entry name" value="Spore_YabP/YqfC"/>
</dbReference>
<gene>
    <name evidence="1" type="primary">yabP</name>
    <name evidence="1" type="ORF">H0A61_00803</name>
</gene>